<comment type="caution">
    <text evidence="1">The sequence shown here is derived from an EMBL/GenBank/DDBJ whole genome shotgun (WGS) entry which is preliminary data.</text>
</comment>
<reference evidence="1 2" key="1">
    <citation type="submission" date="2016-02" db="EMBL/GenBank/DDBJ databases">
        <authorList>
            <person name="Wen L."/>
            <person name="He K."/>
            <person name="Yang H."/>
        </authorList>
    </citation>
    <scope>NUCLEOTIDE SEQUENCE [LARGE SCALE GENOMIC DNA]</scope>
    <source>
        <strain evidence="1 2">KLE1704</strain>
    </source>
</reference>
<organism evidence="1">
    <name type="scientific">Bacteroides intestinalis</name>
    <dbReference type="NCBI Taxonomy" id="329854"/>
    <lineage>
        <taxon>Bacteria</taxon>
        <taxon>Pseudomonadati</taxon>
        <taxon>Bacteroidota</taxon>
        <taxon>Bacteroidia</taxon>
        <taxon>Bacteroidales</taxon>
        <taxon>Bacteroidaceae</taxon>
        <taxon>Bacteroides</taxon>
    </lineage>
</organism>
<dbReference type="Proteomes" id="UP000070319">
    <property type="component" value="Unassembled WGS sequence"/>
</dbReference>
<protein>
    <submittedName>
        <fullName evidence="1">Uncharacterized protein</fullName>
    </submittedName>
</protein>
<accession>A0A139KTX6</accession>
<name>A0A139KTX6_9BACE</name>
<proteinExistence type="predicted"/>
<gene>
    <name evidence="1" type="ORF">HMPREF2531_04698</name>
</gene>
<dbReference type="EMBL" id="LTDF01000165">
    <property type="protein sequence ID" value="KXT42629.1"/>
    <property type="molecule type" value="Genomic_DNA"/>
</dbReference>
<sequence>MQMTSVKPLRYGKVDSDILYFMHKENAVYPSFRRSEWKYASKKVYLAD</sequence>
<evidence type="ECO:0000313" key="1">
    <source>
        <dbReference type="EMBL" id="KXT42629.1"/>
    </source>
</evidence>
<dbReference type="AlphaFoldDB" id="A0A139KTX6"/>
<evidence type="ECO:0000313" key="2">
    <source>
        <dbReference type="Proteomes" id="UP000070319"/>
    </source>
</evidence>
<dbReference type="PATRIC" id="fig|329854.7.peg.4769"/>